<dbReference type="Proteomes" id="UP001154282">
    <property type="component" value="Unassembled WGS sequence"/>
</dbReference>
<protein>
    <submittedName>
        <fullName evidence="4">Uncharacterized protein</fullName>
    </submittedName>
</protein>
<evidence type="ECO:0000256" key="1">
    <source>
        <dbReference type="ARBA" id="ARBA00009861"/>
    </source>
</evidence>
<evidence type="ECO:0000256" key="2">
    <source>
        <dbReference type="ARBA" id="ARBA00022679"/>
    </source>
</evidence>
<evidence type="ECO:0000313" key="5">
    <source>
        <dbReference type="Proteomes" id="UP001154282"/>
    </source>
</evidence>
<dbReference type="InterPro" id="IPR023213">
    <property type="entry name" value="CAT-like_dom_sf"/>
</dbReference>
<keyword evidence="2" id="KW-0808">Transferase</keyword>
<keyword evidence="5" id="KW-1185">Reference proteome</keyword>
<dbReference type="EMBL" id="CAMGYJ010000008">
    <property type="protein sequence ID" value="CAI0455506.1"/>
    <property type="molecule type" value="Genomic_DNA"/>
</dbReference>
<accession>A0AAV0NA96</accession>
<gene>
    <name evidence="4" type="ORF">LITE_LOCUS32360</name>
</gene>
<dbReference type="Pfam" id="PF02458">
    <property type="entry name" value="Transferase"/>
    <property type="match status" value="2"/>
</dbReference>
<evidence type="ECO:0000256" key="3">
    <source>
        <dbReference type="ARBA" id="ARBA00023315"/>
    </source>
</evidence>
<dbReference type="Gene3D" id="3.30.559.10">
    <property type="entry name" value="Chloramphenicol acetyltransferase-like domain"/>
    <property type="match status" value="3"/>
</dbReference>
<keyword evidence="3" id="KW-0012">Acyltransferase</keyword>
<dbReference type="PANTHER" id="PTHR31623:SF91">
    <property type="entry name" value="SALUTARIDINOL 7-O-ACETYLTRANSFERASE"/>
    <property type="match status" value="1"/>
</dbReference>
<dbReference type="AlphaFoldDB" id="A0AAV0NA96"/>
<dbReference type="GO" id="GO:0016746">
    <property type="term" value="F:acyltransferase activity"/>
    <property type="evidence" value="ECO:0007669"/>
    <property type="project" value="UniProtKB-KW"/>
</dbReference>
<sequence length="528" mass="58654">MEVSVISTENIKPWSLAGSDRHELKPFKLCLLDQLMVSIHSPLVLFYTMKDEHHDKKSVGKRLKASLSNTLNPFYPLAGRVKDNLIIHDFEKGVPFTETRVKGHCLSDVASPRGGGGPRLEFLNNLLPFEPHCYQEDEAASPQLSVQLNTFDCGGIAIGINLYHKLMDGATTSAFLHTWAANCSGDNPRMKKQPELRKARSVFPPRDSIPTEVQTFSNRLFFGDVGRRPRRLPASRRFVFDEKAIAMLRTKAGLSITNPTRLEALSAFIWESVLKAADDEEQQQQPTCLTQGVNMRPLMSQRLSKQSIGNLVTTAMASCADSPAKSMRELVSLIRDGNLRVDENYLNGISGEQGLTAMMQGQKVFEGIPRQQVNDSLTSCKDTGNNVTMKELVGLLREGMARIVDEKYINAICDAEHGFEAMLEGDKLLGECGSGELMTCSSWIGFGTNSYDFGWGKPLWTGLYGDPTGDHPYANNFLVFKELGGRGRENSNAAIEAWIRLDEDVMAVLEHDPHFIQYVSPNPPIIIN</sequence>
<dbReference type="PANTHER" id="PTHR31623">
    <property type="entry name" value="F21J9.9"/>
    <property type="match status" value="1"/>
</dbReference>
<reference evidence="4" key="1">
    <citation type="submission" date="2022-08" db="EMBL/GenBank/DDBJ databases">
        <authorList>
            <person name="Gutierrez-Valencia J."/>
        </authorList>
    </citation>
    <scope>NUCLEOTIDE SEQUENCE</scope>
</reference>
<name>A0AAV0NA96_9ROSI</name>
<comment type="caution">
    <text evidence="4">The sequence shown here is derived from an EMBL/GenBank/DDBJ whole genome shotgun (WGS) entry which is preliminary data.</text>
</comment>
<organism evidence="4 5">
    <name type="scientific">Linum tenue</name>
    <dbReference type="NCBI Taxonomy" id="586396"/>
    <lineage>
        <taxon>Eukaryota</taxon>
        <taxon>Viridiplantae</taxon>
        <taxon>Streptophyta</taxon>
        <taxon>Embryophyta</taxon>
        <taxon>Tracheophyta</taxon>
        <taxon>Spermatophyta</taxon>
        <taxon>Magnoliopsida</taxon>
        <taxon>eudicotyledons</taxon>
        <taxon>Gunneridae</taxon>
        <taxon>Pentapetalae</taxon>
        <taxon>rosids</taxon>
        <taxon>fabids</taxon>
        <taxon>Malpighiales</taxon>
        <taxon>Linaceae</taxon>
        <taxon>Linum</taxon>
    </lineage>
</organism>
<evidence type="ECO:0000313" key="4">
    <source>
        <dbReference type="EMBL" id="CAI0455506.1"/>
    </source>
</evidence>
<proteinExistence type="inferred from homology"/>
<comment type="similarity">
    <text evidence="1">Belongs to the plant acyltransferase family.</text>
</comment>